<evidence type="ECO:0000313" key="14">
    <source>
        <dbReference type="EMBL" id="SMG39071.1"/>
    </source>
</evidence>
<dbReference type="InterPro" id="IPR036754">
    <property type="entry name" value="YbaK/aa-tRNA-synt-asso_dom_sf"/>
</dbReference>
<evidence type="ECO:0000256" key="4">
    <source>
        <dbReference type="ARBA" id="ARBA00022598"/>
    </source>
</evidence>
<comment type="subunit">
    <text evidence="2 12">Homodimer.</text>
</comment>
<dbReference type="InterPro" id="IPR045864">
    <property type="entry name" value="aa-tRNA-synth_II/BPL/LPL"/>
</dbReference>
<evidence type="ECO:0000256" key="3">
    <source>
        <dbReference type="ARBA" id="ARBA00022490"/>
    </source>
</evidence>
<dbReference type="SUPFAM" id="SSF55681">
    <property type="entry name" value="Class II aaRS and biotin synthetases"/>
    <property type="match status" value="1"/>
</dbReference>
<dbReference type="InterPro" id="IPR033730">
    <property type="entry name" value="ProRS_core_prok"/>
</dbReference>
<dbReference type="CDD" id="cd00861">
    <property type="entry name" value="ProRS_anticodon_short"/>
    <property type="match status" value="1"/>
</dbReference>
<dbReference type="CDD" id="cd00779">
    <property type="entry name" value="ProRS_core_prok"/>
    <property type="match status" value="1"/>
</dbReference>
<dbReference type="InterPro" id="IPR036621">
    <property type="entry name" value="Anticodon-bd_dom_sf"/>
</dbReference>
<dbReference type="InterPro" id="IPR044140">
    <property type="entry name" value="ProRS_anticodon_short"/>
</dbReference>
<evidence type="ECO:0000313" key="15">
    <source>
        <dbReference type="Proteomes" id="UP000193834"/>
    </source>
</evidence>
<dbReference type="GO" id="GO:0005829">
    <property type="term" value="C:cytosol"/>
    <property type="evidence" value="ECO:0007669"/>
    <property type="project" value="TreeGrafter"/>
</dbReference>
<dbReference type="FunFam" id="3.30.930.10:FF:000066">
    <property type="entry name" value="Proline--tRNA ligase"/>
    <property type="match status" value="1"/>
</dbReference>
<evidence type="ECO:0000259" key="13">
    <source>
        <dbReference type="PROSITE" id="PS50862"/>
    </source>
</evidence>
<keyword evidence="5 12" id="KW-0547">Nucleotide-binding</keyword>
<dbReference type="InterPro" id="IPR050062">
    <property type="entry name" value="Pro-tRNA_synthetase"/>
</dbReference>
<evidence type="ECO:0000256" key="9">
    <source>
        <dbReference type="ARBA" id="ARBA00047671"/>
    </source>
</evidence>
<feature type="domain" description="Aminoacyl-transfer RNA synthetases class-II family profile" evidence="13">
    <location>
        <begin position="33"/>
        <end position="477"/>
    </location>
</feature>
<dbReference type="NCBIfam" id="TIGR00409">
    <property type="entry name" value="proS_fam_II"/>
    <property type="match status" value="1"/>
</dbReference>
<proteinExistence type="inferred from homology"/>
<dbReference type="FunFam" id="3.40.50.800:FF:000011">
    <property type="entry name" value="Proline--tRNA ligase"/>
    <property type="match status" value="1"/>
</dbReference>
<dbReference type="InterPro" id="IPR002316">
    <property type="entry name" value="Pro-tRNA-ligase_IIa"/>
</dbReference>
<dbReference type="FunFam" id="3.30.930.10:FF:000065">
    <property type="entry name" value="Proline--tRNA ligase"/>
    <property type="match status" value="1"/>
</dbReference>
<comment type="domain">
    <text evidence="12">Consists of three domains: the N-terminal catalytic domain, the editing domain and the C-terminal anticodon-binding domain.</text>
</comment>
<dbReference type="AlphaFoldDB" id="A0A1X7KDV9"/>
<dbReference type="Pfam" id="PF00587">
    <property type="entry name" value="tRNA-synt_2b"/>
    <property type="match status" value="1"/>
</dbReference>
<dbReference type="InterPro" id="IPR007214">
    <property type="entry name" value="YbaK/aa-tRNA-synth-assoc-dom"/>
</dbReference>
<accession>A0A1X7KDV9</accession>
<comment type="similarity">
    <text evidence="11 12">Belongs to the class-II aminoacyl-tRNA synthetase family. ProS type 1 subfamily.</text>
</comment>
<dbReference type="PANTHER" id="PTHR42753:SF2">
    <property type="entry name" value="PROLINE--TRNA LIGASE"/>
    <property type="match status" value="1"/>
</dbReference>
<dbReference type="InterPro" id="IPR023717">
    <property type="entry name" value="Pro-tRNA-Synthase_IIa_type1"/>
</dbReference>
<dbReference type="STRING" id="1852522.SAMN06295960_2354"/>
<dbReference type="Pfam" id="PF03129">
    <property type="entry name" value="HGTP_anticodon"/>
    <property type="match status" value="1"/>
</dbReference>
<dbReference type="SUPFAM" id="SSF52954">
    <property type="entry name" value="Class II aaRS ABD-related"/>
    <property type="match status" value="1"/>
</dbReference>
<dbReference type="CDD" id="cd04334">
    <property type="entry name" value="ProRS-INS"/>
    <property type="match status" value="1"/>
</dbReference>
<dbReference type="Gene3D" id="3.40.50.800">
    <property type="entry name" value="Anticodon-binding domain"/>
    <property type="match status" value="1"/>
</dbReference>
<evidence type="ECO:0000256" key="12">
    <source>
        <dbReference type="HAMAP-Rule" id="MF_01569"/>
    </source>
</evidence>
<evidence type="ECO:0000256" key="6">
    <source>
        <dbReference type="ARBA" id="ARBA00022840"/>
    </source>
</evidence>
<name>A0A1X7KDV9_9BACL</name>
<comment type="subcellular location">
    <subcellularLocation>
        <location evidence="1 12">Cytoplasm</location>
    </subcellularLocation>
</comment>
<protein>
    <recommendedName>
        <fullName evidence="12">Proline--tRNA ligase</fullName>
        <ecNumber evidence="12">6.1.1.15</ecNumber>
    </recommendedName>
    <alternativeName>
        <fullName evidence="12">Prolyl-tRNA synthetase</fullName>
        <shortName evidence="12">ProRS</shortName>
    </alternativeName>
</protein>
<evidence type="ECO:0000256" key="7">
    <source>
        <dbReference type="ARBA" id="ARBA00022917"/>
    </source>
</evidence>
<organism evidence="14 15">
    <name type="scientific">Paenibacillus aquistagni</name>
    <dbReference type="NCBI Taxonomy" id="1852522"/>
    <lineage>
        <taxon>Bacteria</taxon>
        <taxon>Bacillati</taxon>
        <taxon>Bacillota</taxon>
        <taxon>Bacilli</taxon>
        <taxon>Bacillales</taxon>
        <taxon>Paenibacillaceae</taxon>
        <taxon>Paenibacillus</taxon>
    </lineage>
</organism>
<dbReference type="NCBIfam" id="NF006625">
    <property type="entry name" value="PRK09194.1"/>
    <property type="match status" value="1"/>
</dbReference>
<keyword evidence="8 12" id="KW-0030">Aminoacyl-tRNA synthetase</keyword>
<keyword evidence="3 12" id="KW-0963">Cytoplasm</keyword>
<dbReference type="GO" id="GO:0002161">
    <property type="term" value="F:aminoacyl-tRNA deacylase activity"/>
    <property type="evidence" value="ECO:0007669"/>
    <property type="project" value="InterPro"/>
</dbReference>
<dbReference type="EC" id="6.1.1.15" evidence="12"/>
<sequence length="578" mass="64602">MKQRLLLAPTLREAPSDAEVVSHQLLLRAGYIRQVAAGVYHYLPLGRRVLRKLEEIIREEMDRIGAQELLMPAIQPTELWQASGRYEVYGPELIRLQDRHGREFALGPTHEEVVTTLIGQEISSYRKLPLTVYQIQTKYRDEKRPRFGLLRGREFLMKDAYSFDIDEEGLDAQYWSMHNAYHRIFTRAGLRYLAVEADAGAIGGEGDTHEFMALTDIGEDTIVTCSSCQYASNLERAYAGAEQHASQEEQALEPPLAEARAFVPPMEQVSTPQVKTMEELMQFFKQEAKQMIKTMIVVADGKPAAVLLRGDHEMNETKVKNALQANELELADEDTIIRVTGAPHGFAGPVGLQVPVLIDAHAAGLREAIVGANQVDAHLRHVVPGRDFALPQVGDYRNVAEGDPCPRCEGTLQFQKGIEVGHIFKLGKKYSEPLHAAFLNEQGREQTMTMGCYGIGISRLLATCAEQLNDANGLTWPSEIAPFQVHIIPVSIKDDAQRDACEQLYAKLTAQGVEVLLDDRDERIGVKLKDADLIGIPLRIVCGRDLAEGLVEVKKRTEADKRLFSIEEAMQEALQMKR</sequence>
<keyword evidence="7 12" id="KW-0648">Protein biosynthesis</keyword>
<dbReference type="Pfam" id="PF04073">
    <property type="entry name" value="tRNA_edit"/>
    <property type="match status" value="1"/>
</dbReference>
<dbReference type="GO" id="GO:0006433">
    <property type="term" value="P:prolyl-tRNA aminoacylation"/>
    <property type="evidence" value="ECO:0007669"/>
    <property type="project" value="UniProtKB-UniRule"/>
</dbReference>
<evidence type="ECO:0000256" key="2">
    <source>
        <dbReference type="ARBA" id="ARBA00011738"/>
    </source>
</evidence>
<dbReference type="GO" id="GO:0016740">
    <property type="term" value="F:transferase activity"/>
    <property type="evidence" value="ECO:0007669"/>
    <property type="project" value="UniProtKB-ARBA"/>
</dbReference>
<dbReference type="SUPFAM" id="SSF55826">
    <property type="entry name" value="YbaK/ProRS associated domain"/>
    <property type="match status" value="1"/>
</dbReference>
<comment type="catalytic activity">
    <reaction evidence="9 12">
        <text>tRNA(Pro) + L-proline + ATP = L-prolyl-tRNA(Pro) + AMP + diphosphate</text>
        <dbReference type="Rhea" id="RHEA:14305"/>
        <dbReference type="Rhea" id="RHEA-COMP:9700"/>
        <dbReference type="Rhea" id="RHEA-COMP:9702"/>
        <dbReference type="ChEBI" id="CHEBI:30616"/>
        <dbReference type="ChEBI" id="CHEBI:33019"/>
        <dbReference type="ChEBI" id="CHEBI:60039"/>
        <dbReference type="ChEBI" id="CHEBI:78442"/>
        <dbReference type="ChEBI" id="CHEBI:78532"/>
        <dbReference type="ChEBI" id="CHEBI:456215"/>
        <dbReference type="EC" id="6.1.1.15"/>
    </reaction>
</comment>
<dbReference type="EMBL" id="FXAZ01000002">
    <property type="protein sequence ID" value="SMG39071.1"/>
    <property type="molecule type" value="Genomic_DNA"/>
</dbReference>
<reference evidence="14 15" key="1">
    <citation type="submission" date="2017-04" db="EMBL/GenBank/DDBJ databases">
        <authorList>
            <person name="Afonso C.L."/>
            <person name="Miller P.J."/>
            <person name="Scott M.A."/>
            <person name="Spackman E."/>
            <person name="Goraichik I."/>
            <person name="Dimitrov K.M."/>
            <person name="Suarez D.L."/>
            <person name="Swayne D.E."/>
        </authorList>
    </citation>
    <scope>NUCLEOTIDE SEQUENCE [LARGE SCALE GENOMIC DNA]</scope>
    <source>
        <strain evidence="14 15">11</strain>
    </source>
</reference>
<dbReference type="Gene3D" id="3.90.960.10">
    <property type="entry name" value="YbaK/aminoacyl-tRNA synthetase-associated domain"/>
    <property type="match status" value="1"/>
</dbReference>
<evidence type="ECO:0000256" key="8">
    <source>
        <dbReference type="ARBA" id="ARBA00023146"/>
    </source>
</evidence>
<dbReference type="GO" id="GO:0005524">
    <property type="term" value="F:ATP binding"/>
    <property type="evidence" value="ECO:0007669"/>
    <property type="project" value="UniProtKB-UniRule"/>
</dbReference>
<gene>
    <name evidence="12" type="primary">proS</name>
    <name evidence="14" type="ORF">SAMN06295960_2354</name>
</gene>
<dbReference type="Gene3D" id="3.30.930.10">
    <property type="entry name" value="Bira Bifunctional Protein, Domain 2"/>
    <property type="match status" value="2"/>
</dbReference>
<dbReference type="PROSITE" id="PS50862">
    <property type="entry name" value="AA_TRNA_LIGASE_II"/>
    <property type="match status" value="1"/>
</dbReference>
<dbReference type="HAMAP" id="MF_01569">
    <property type="entry name" value="Pro_tRNA_synth_type1"/>
    <property type="match status" value="1"/>
</dbReference>
<comment type="function">
    <text evidence="10 12">Catalyzes the attachment of proline to tRNA(Pro) in a two-step reaction: proline is first activated by ATP to form Pro-AMP and then transferred to the acceptor end of tRNA(Pro). As ProRS can inadvertently accommodate and process non-cognate amino acids such as alanine and cysteine, to avoid such errors it has two additional distinct editing activities against alanine. One activity is designated as 'pretransfer' editing and involves the tRNA(Pro)-independent hydrolysis of activated Ala-AMP. The other activity is designated 'posttransfer' editing and involves deacylation of mischarged Ala-tRNA(Pro). The misacylated Cys-tRNA(Pro) is not edited by ProRS.</text>
</comment>
<dbReference type="InterPro" id="IPR004154">
    <property type="entry name" value="Anticodon-bd"/>
</dbReference>
<keyword evidence="15" id="KW-1185">Reference proteome</keyword>
<keyword evidence="6 12" id="KW-0067">ATP-binding</keyword>
<dbReference type="RefSeq" id="WP_085494527.1">
    <property type="nucleotide sequence ID" value="NZ_FXAZ01000002.1"/>
</dbReference>
<evidence type="ECO:0000256" key="1">
    <source>
        <dbReference type="ARBA" id="ARBA00004496"/>
    </source>
</evidence>
<dbReference type="OrthoDB" id="9809052at2"/>
<evidence type="ECO:0000256" key="11">
    <source>
        <dbReference type="ARBA" id="ARBA00060755"/>
    </source>
</evidence>
<dbReference type="PRINTS" id="PR01046">
    <property type="entry name" value="TRNASYNTHPRO"/>
</dbReference>
<dbReference type="InterPro" id="IPR006195">
    <property type="entry name" value="aa-tRNA-synth_II"/>
</dbReference>
<dbReference type="GO" id="GO:0004827">
    <property type="term" value="F:proline-tRNA ligase activity"/>
    <property type="evidence" value="ECO:0007669"/>
    <property type="project" value="UniProtKB-UniRule"/>
</dbReference>
<dbReference type="InterPro" id="IPR002314">
    <property type="entry name" value="aa-tRNA-synt_IIb"/>
</dbReference>
<dbReference type="PANTHER" id="PTHR42753">
    <property type="entry name" value="MITOCHONDRIAL RIBOSOME PROTEIN L39/PROLYL-TRNA LIGASE FAMILY MEMBER"/>
    <property type="match status" value="1"/>
</dbReference>
<dbReference type="Proteomes" id="UP000193834">
    <property type="component" value="Unassembled WGS sequence"/>
</dbReference>
<evidence type="ECO:0000256" key="5">
    <source>
        <dbReference type="ARBA" id="ARBA00022741"/>
    </source>
</evidence>
<evidence type="ECO:0000256" key="10">
    <source>
        <dbReference type="ARBA" id="ARBA00053664"/>
    </source>
</evidence>
<keyword evidence="4 12" id="KW-0436">Ligase</keyword>
<dbReference type="InterPro" id="IPR004500">
    <property type="entry name" value="Pro-tRNA-synth_IIa_bac-type"/>
</dbReference>
<dbReference type="GO" id="GO:0140096">
    <property type="term" value="F:catalytic activity, acting on a protein"/>
    <property type="evidence" value="ECO:0007669"/>
    <property type="project" value="UniProtKB-ARBA"/>
</dbReference>